<proteinExistence type="inferred from homology"/>
<protein>
    <submittedName>
        <fullName evidence="4">HU family DNA-binding protein</fullName>
    </submittedName>
</protein>
<evidence type="ECO:0000313" key="5">
    <source>
        <dbReference type="Proteomes" id="UP001597186"/>
    </source>
</evidence>
<feature type="region of interest" description="Disordered" evidence="3">
    <location>
        <begin position="1"/>
        <end position="56"/>
    </location>
</feature>
<comment type="caution">
    <text evidence="4">The sequence shown here is derived from an EMBL/GenBank/DDBJ whole genome shotgun (WGS) entry which is preliminary data.</text>
</comment>
<dbReference type="RefSeq" id="WP_379912155.1">
    <property type="nucleotide sequence ID" value="NZ_JBHUDD010000005.1"/>
</dbReference>
<dbReference type="Proteomes" id="UP001597186">
    <property type="component" value="Unassembled WGS sequence"/>
</dbReference>
<evidence type="ECO:0000256" key="2">
    <source>
        <dbReference type="ARBA" id="ARBA00023125"/>
    </source>
</evidence>
<dbReference type="Gene3D" id="4.10.520.10">
    <property type="entry name" value="IHF-like DNA-binding proteins"/>
    <property type="match status" value="1"/>
</dbReference>
<dbReference type="GO" id="GO:0003677">
    <property type="term" value="F:DNA binding"/>
    <property type="evidence" value="ECO:0007669"/>
    <property type="project" value="UniProtKB-KW"/>
</dbReference>
<sequence>MATTTRKTPAKTTTRKTTSKSAAASGTAAKSAAIASVEQAAPEPTVVTSTVPDAASPEMKKKELIDAVVARSGIKKKDAKPVVEAMLAVLGEEMGQGRELNLQPLGKMKINRIKQLSGAKVVMCKLRQNETLGKPDADPLADAAE</sequence>
<feature type="compositionally biased region" description="Low complexity" evidence="3">
    <location>
        <begin position="1"/>
        <end position="12"/>
    </location>
</feature>
<gene>
    <name evidence="4" type="ORF">ACFTOW_00975</name>
</gene>
<dbReference type="InterPro" id="IPR000119">
    <property type="entry name" value="Hist_DNA-bd"/>
</dbReference>
<accession>A0ABW4ED18</accession>
<keyword evidence="5" id="KW-1185">Reference proteome</keyword>
<name>A0ABW4ED18_9RHOB</name>
<evidence type="ECO:0000313" key="4">
    <source>
        <dbReference type="EMBL" id="MFD1507983.1"/>
    </source>
</evidence>
<dbReference type="InterPro" id="IPR010992">
    <property type="entry name" value="IHF-like_DNA-bd_dom_sf"/>
</dbReference>
<evidence type="ECO:0000256" key="3">
    <source>
        <dbReference type="SAM" id="MobiDB-lite"/>
    </source>
</evidence>
<keyword evidence="2 4" id="KW-0238">DNA-binding</keyword>
<reference evidence="5" key="1">
    <citation type="journal article" date="2019" name="Int. J. Syst. Evol. Microbiol.">
        <title>The Global Catalogue of Microorganisms (GCM) 10K type strain sequencing project: providing services to taxonomists for standard genome sequencing and annotation.</title>
        <authorList>
            <consortium name="The Broad Institute Genomics Platform"/>
            <consortium name="The Broad Institute Genome Sequencing Center for Infectious Disease"/>
            <person name="Wu L."/>
            <person name="Ma J."/>
        </authorList>
    </citation>
    <scope>NUCLEOTIDE SEQUENCE [LARGE SCALE GENOMIC DNA]</scope>
    <source>
        <strain evidence="5">CGMCC 1.12477</strain>
    </source>
</reference>
<dbReference type="EMBL" id="JBHUDD010000005">
    <property type="protein sequence ID" value="MFD1507983.1"/>
    <property type="molecule type" value="Genomic_DNA"/>
</dbReference>
<feature type="compositionally biased region" description="Low complexity" evidence="3">
    <location>
        <begin position="19"/>
        <end position="36"/>
    </location>
</feature>
<organism evidence="4 5">
    <name type="scientific">Lacimonas salitolerans</name>
    <dbReference type="NCBI Taxonomy" id="1323750"/>
    <lineage>
        <taxon>Bacteria</taxon>
        <taxon>Pseudomonadati</taxon>
        <taxon>Pseudomonadota</taxon>
        <taxon>Alphaproteobacteria</taxon>
        <taxon>Rhodobacterales</taxon>
        <taxon>Paracoccaceae</taxon>
        <taxon>Lacimonas</taxon>
    </lineage>
</organism>
<comment type="similarity">
    <text evidence="1">Belongs to the bacterial histone-like protein family.</text>
</comment>
<dbReference type="Pfam" id="PF00216">
    <property type="entry name" value="Bac_DNA_binding"/>
    <property type="match status" value="1"/>
</dbReference>
<evidence type="ECO:0000256" key="1">
    <source>
        <dbReference type="ARBA" id="ARBA00010529"/>
    </source>
</evidence>
<dbReference type="SUPFAM" id="SSF47729">
    <property type="entry name" value="IHF-like DNA-binding proteins"/>
    <property type="match status" value="1"/>
</dbReference>